<organism evidence="6 7">
    <name type="scientific">Brumicola blandensis</name>
    <dbReference type="NCBI Taxonomy" id="3075611"/>
    <lineage>
        <taxon>Bacteria</taxon>
        <taxon>Pseudomonadati</taxon>
        <taxon>Pseudomonadota</taxon>
        <taxon>Gammaproteobacteria</taxon>
        <taxon>Alteromonadales</taxon>
        <taxon>Alteromonadaceae</taxon>
        <taxon>Brumicola</taxon>
    </lineage>
</organism>
<evidence type="ECO:0000313" key="7">
    <source>
        <dbReference type="Proteomes" id="UP001249020"/>
    </source>
</evidence>
<keyword evidence="4" id="KW-0862">Zinc</keyword>
<dbReference type="Gene3D" id="2.40.50.100">
    <property type="match status" value="1"/>
</dbReference>
<keyword evidence="3" id="KW-0378">Hydrolase</keyword>
<dbReference type="EMBL" id="JAVRIE010000002">
    <property type="protein sequence ID" value="MDT0582056.1"/>
    <property type="molecule type" value="Genomic_DNA"/>
</dbReference>
<comment type="cofactor">
    <cofactor evidence="1">
        <name>Zn(2+)</name>
        <dbReference type="ChEBI" id="CHEBI:29105"/>
    </cofactor>
</comment>
<dbReference type="PANTHER" id="PTHR37326:SF1">
    <property type="entry name" value="BLL3975 PROTEIN"/>
    <property type="match status" value="1"/>
</dbReference>
<evidence type="ECO:0000313" key="6">
    <source>
        <dbReference type="EMBL" id="MDT0582056.1"/>
    </source>
</evidence>
<gene>
    <name evidence="6" type="ORF">RM544_05870</name>
</gene>
<dbReference type="AlphaFoldDB" id="A0AAW8QY84"/>
<comment type="caution">
    <text evidence="6">The sequence shown here is derived from an EMBL/GenBank/DDBJ whole genome shotgun (WGS) entry which is preliminary data.</text>
</comment>
<keyword evidence="2" id="KW-0479">Metal-binding</keyword>
<dbReference type="GO" id="GO:0046872">
    <property type="term" value="F:metal ion binding"/>
    <property type="evidence" value="ECO:0007669"/>
    <property type="project" value="UniProtKB-KW"/>
</dbReference>
<keyword evidence="7" id="KW-1185">Reference proteome</keyword>
<evidence type="ECO:0000256" key="4">
    <source>
        <dbReference type="ARBA" id="ARBA00022833"/>
    </source>
</evidence>
<dbReference type="Gene3D" id="3.40.630.10">
    <property type="entry name" value="Zn peptidases"/>
    <property type="match status" value="1"/>
</dbReference>
<proteinExistence type="predicted"/>
<dbReference type="InterPro" id="IPR053138">
    <property type="entry name" value="N-alpha-Ac-DABA_deacetylase"/>
</dbReference>
<feature type="domain" description="Succinylglutamate desuccinylase/Aspartoacylase catalytic" evidence="5">
    <location>
        <begin position="45"/>
        <end position="281"/>
    </location>
</feature>
<accession>A0AAW8QY84</accession>
<dbReference type="Proteomes" id="UP001249020">
    <property type="component" value="Unassembled WGS sequence"/>
</dbReference>
<dbReference type="SUPFAM" id="SSF53187">
    <property type="entry name" value="Zn-dependent exopeptidases"/>
    <property type="match status" value="1"/>
</dbReference>
<dbReference type="RefSeq" id="WP_311360840.1">
    <property type="nucleotide sequence ID" value="NZ_JAVRIE010000002.1"/>
</dbReference>
<sequence length="389" mass="43722">MNDDLSTSKNEHSDKRLRKSYIAVAQNASGRSLNVPIYRISDNLPGPKVYIQSSIHGAEVQGNVVIYHLINALKDIQIQGEIVLVPNCNPVGTNIKAGEYTLGRFDPVNGTNWNRGYFYDKEKVQSFADTVSAEDDEVTIKALFRKQWQQEIENKLEQPWGLGLAQQLNLRLQQLAFDADYVLDLHNGPVSTRHVYIPEYAKSAAKAFSIPHCIFIPNVFAGALDEACFCPWWTLQEHLKNRFNQAYDFGVQAFTLEMGSQEVIDFDEGAKDAASILGFLAENGGLAQKESADVHYAPAKMQRLGVYLRHYKTLFTDFGGMVEYCVRPGQHVKQGEVMARVLNIDDLDNDNAMHEVKAPCDLIPMLHFPSASVLSGTQLYKCFTEYFDV</sequence>
<protein>
    <submittedName>
        <fullName evidence="6">Succinylglutamate desuccinylase/aspartoacylase family protein</fullName>
    </submittedName>
</protein>
<dbReference type="GO" id="GO:0016788">
    <property type="term" value="F:hydrolase activity, acting on ester bonds"/>
    <property type="evidence" value="ECO:0007669"/>
    <property type="project" value="InterPro"/>
</dbReference>
<evidence type="ECO:0000259" key="5">
    <source>
        <dbReference type="Pfam" id="PF24827"/>
    </source>
</evidence>
<name>A0AAW8QY84_9ALTE</name>
<evidence type="ECO:0000256" key="3">
    <source>
        <dbReference type="ARBA" id="ARBA00022801"/>
    </source>
</evidence>
<dbReference type="Pfam" id="PF24827">
    <property type="entry name" value="AstE_AspA_cat"/>
    <property type="match status" value="1"/>
</dbReference>
<reference evidence="6 7" key="1">
    <citation type="submission" date="2023-09" db="EMBL/GenBank/DDBJ databases">
        <authorList>
            <person name="Rey-Velasco X."/>
        </authorList>
    </citation>
    <scope>NUCLEOTIDE SEQUENCE [LARGE SCALE GENOMIC DNA]</scope>
    <source>
        <strain evidence="6 7">W409</strain>
    </source>
</reference>
<dbReference type="InterPro" id="IPR055438">
    <property type="entry name" value="AstE_AspA_cat"/>
</dbReference>
<evidence type="ECO:0000256" key="1">
    <source>
        <dbReference type="ARBA" id="ARBA00001947"/>
    </source>
</evidence>
<evidence type="ECO:0000256" key="2">
    <source>
        <dbReference type="ARBA" id="ARBA00022723"/>
    </source>
</evidence>
<dbReference type="PANTHER" id="PTHR37326">
    <property type="entry name" value="BLL3975 PROTEIN"/>
    <property type="match status" value="1"/>
</dbReference>